<evidence type="ECO:0000313" key="2">
    <source>
        <dbReference type="Proteomes" id="UP000499080"/>
    </source>
</evidence>
<accession>A0A4Y2HGD0</accession>
<proteinExistence type="predicted"/>
<sequence length="129" mass="15151">MYILNFAPLYPEELGHDKFTPTVLQVGFEEPVYRVSSKSRSMSNGLFVTCSLRILAHRALRAWVWAYLPLQCFKSANEESLYQFHQNWCSHWEVMLEEIYILFFIFILADMPGGARDKNIFKSKSSVFR</sequence>
<gene>
    <name evidence="1" type="ORF">AVEN_25924_1</name>
</gene>
<evidence type="ECO:0000313" key="1">
    <source>
        <dbReference type="EMBL" id="GBM64309.1"/>
    </source>
</evidence>
<dbReference type="Proteomes" id="UP000499080">
    <property type="component" value="Unassembled WGS sequence"/>
</dbReference>
<dbReference type="AlphaFoldDB" id="A0A4Y2HGD0"/>
<keyword evidence="2" id="KW-1185">Reference proteome</keyword>
<name>A0A4Y2HGD0_ARAVE</name>
<comment type="caution">
    <text evidence="1">The sequence shown here is derived from an EMBL/GenBank/DDBJ whole genome shotgun (WGS) entry which is preliminary data.</text>
</comment>
<dbReference type="EMBL" id="BGPR01001920">
    <property type="protein sequence ID" value="GBM64309.1"/>
    <property type="molecule type" value="Genomic_DNA"/>
</dbReference>
<protein>
    <submittedName>
        <fullName evidence="1">Uncharacterized protein</fullName>
    </submittedName>
</protein>
<reference evidence="1 2" key="1">
    <citation type="journal article" date="2019" name="Sci. Rep.">
        <title>Orb-weaving spider Araneus ventricosus genome elucidates the spidroin gene catalogue.</title>
        <authorList>
            <person name="Kono N."/>
            <person name="Nakamura H."/>
            <person name="Ohtoshi R."/>
            <person name="Moran D.A.P."/>
            <person name="Shinohara A."/>
            <person name="Yoshida Y."/>
            <person name="Fujiwara M."/>
            <person name="Mori M."/>
            <person name="Tomita M."/>
            <person name="Arakawa K."/>
        </authorList>
    </citation>
    <scope>NUCLEOTIDE SEQUENCE [LARGE SCALE GENOMIC DNA]</scope>
</reference>
<organism evidence="1 2">
    <name type="scientific">Araneus ventricosus</name>
    <name type="common">Orbweaver spider</name>
    <name type="synonym">Epeira ventricosa</name>
    <dbReference type="NCBI Taxonomy" id="182803"/>
    <lineage>
        <taxon>Eukaryota</taxon>
        <taxon>Metazoa</taxon>
        <taxon>Ecdysozoa</taxon>
        <taxon>Arthropoda</taxon>
        <taxon>Chelicerata</taxon>
        <taxon>Arachnida</taxon>
        <taxon>Araneae</taxon>
        <taxon>Araneomorphae</taxon>
        <taxon>Entelegynae</taxon>
        <taxon>Araneoidea</taxon>
        <taxon>Araneidae</taxon>
        <taxon>Araneus</taxon>
    </lineage>
</organism>